<feature type="coiled-coil region" evidence="7">
    <location>
        <begin position="32"/>
        <end position="115"/>
    </location>
</feature>
<dbReference type="PANTHER" id="PTHR21666:SF288">
    <property type="entry name" value="CELL DIVISION PROTEIN YTFB"/>
    <property type="match status" value="1"/>
</dbReference>
<evidence type="ECO:0000313" key="11">
    <source>
        <dbReference type="Proteomes" id="UP000625527"/>
    </source>
</evidence>
<evidence type="ECO:0000256" key="6">
    <source>
        <dbReference type="ARBA" id="ARBA00023049"/>
    </source>
</evidence>
<dbReference type="Gene3D" id="2.70.70.10">
    <property type="entry name" value="Glucose Permease (Domain IIA)"/>
    <property type="match status" value="1"/>
</dbReference>
<evidence type="ECO:0000256" key="1">
    <source>
        <dbReference type="ARBA" id="ARBA00001947"/>
    </source>
</evidence>
<keyword evidence="11" id="KW-1185">Reference proteome</keyword>
<gene>
    <name evidence="10" type="ORF">IHE71_15825</name>
</gene>
<feature type="compositionally biased region" description="Gly residues" evidence="8">
    <location>
        <begin position="297"/>
        <end position="314"/>
    </location>
</feature>
<feature type="region of interest" description="Disordered" evidence="8">
    <location>
        <begin position="283"/>
        <end position="320"/>
    </location>
</feature>
<dbReference type="CDD" id="cd12797">
    <property type="entry name" value="M23_peptidase"/>
    <property type="match status" value="1"/>
</dbReference>
<accession>A0ABR9N247</accession>
<evidence type="ECO:0000313" key="10">
    <source>
        <dbReference type="EMBL" id="MBE1877163.1"/>
    </source>
</evidence>
<evidence type="ECO:0000259" key="9">
    <source>
        <dbReference type="Pfam" id="PF01551"/>
    </source>
</evidence>
<dbReference type="EMBL" id="JADAQT010000097">
    <property type="protein sequence ID" value="MBE1877163.1"/>
    <property type="molecule type" value="Genomic_DNA"/>
</dbReference>
<evidence type="ECO:0000256" key="3">
    <source>
        <dbReference type="ARBA" id="ARBA00022723"/>
    </source>
</evidence>
<keyword evidence="6" id="KW-0482">Metalloprotease</keyword>
<dbReference type="InterPro" id="IPR050570">
    <property type="entry name" value="Cell_wall_metabolism_enzyme"/>
</dbReference>
<evidence type="ECO:0000256" key="7">
    <source>
        <dbReference type="SAM" id="Coils"/>
    </source>
</evidence>
<dbReference type="InterPro" id="IPR016047">
    <property type="entry name" value="M23ase_b-sheet_dom"/>
</dbReference>
<proteinExistence type="predicted"/>
<feature type="coiled-coil region" evidence="7">
    <location>
        <begin position="184"/>
        <end position="281"/>
    </location>
</feature>
<keyword evidence="4" id="KW-0378">Hydrolase</keyword>
<keyword evidence="7" id="KW-0175">Coiled coil</keyword>
<evidence type="ECO:0000256" key="8">
    <source>
        <dbReference type="SAM" id="MobiDB-lite"/>
    </source>
</evidence>
<feature type="domain" description="M23ase beta-sheet core" evidence="9">
    <location>
        <begin position="346"/>
        <end position="445"/>
    </location>
</feature>
<sequence>MMSHRYLAGVVPLTLAFLLALGGGTAVVPAAADDLDDQRAAAEAEAEAKEREREELESSLEHTDERLAEAALELNDVEARLPLAEAELAQAEAGLEQAEREAAILAQRLTDAQSEEARIVRQIADDADKADTAREDIVQMAREEFRSSGRTTALGLVTGAQTTEEFLDGYAVSSSAARSQARALAELQDSAAQARNMRARLTAIRETVAELKALADENVERKKEVREEAASKKAEIEDLIAEQEKLKDRIERRRDAATRSLEETEQAISSIEADLKEIIAEQQERDRQRAASRSGRDGGGSGRGGGDGSSGGSSGTTSYLTWPTANPVVTSSYGMRFHPVLNYWRLHAGTDFRAYCGTPILAANSGTVVYARTIQGLGNQVLIDHGWTSAGNSLMSSYNHLTSWAVSPGQRVTRGQVIGYSGTTGTSTACHLHFEVYVNGSTVDPMTYL</sequence>
<evidence type="ECO:0000256" key="2">
    <source>
        <dbReference type="ARBA" id="ARBA00022670"/>
    </source>
</evidence>
<dbReference type="PANTHER" id="PTHR21666">
    <property type="entry name" value="PEPTIDASE-RELATED"/>
    <property type="match status" value="1"/>
</dbReference>
<dbReference type="Pfam" id="PF01551">
    <property type="entry name" value="Peptidase_M23"/>
    <property type="match status" value="1"/>
</dbReference>
<evidence type="ECO:0000256" key="4">
    <source>
        <dbReference type="ARBA" id="ARBA00022801"/>
    </source>
</evidence>
<dbReference type="Proteomes" id="UP000625527">
    <property type="component" value="Unassembled WGS sequence"/>
</dbReference>
<comment type="caution">
    <text evidence="10">The sequence shown here is derived from an EMBL/GenBank/DDBJ whole genome shotgun (WGS) entry which is preliminary data.</text>
</comment>
<reference evidence="10 11" key="1">
    <citation type="submission" date="2020-10" db="EMBL/GenBank/DDBJ databases">
        <title>Myceligenerans pegani sp. nov., an endophytic actinomycete isolated from Peganum harmala L. in Xinjiang, China.</title>
        <authorList>
            <person name="Xin L."/>
        </authorList>
    </citation>
    <scope>NUCLEOTIDE SEQUENCE [LARGE SCALE GENOMIC DNA]</scope>
    <source>
        <strain evidence="10 11">TRM65318</strain>
    </source>
</reference>
<keyword evidence="3" id="KW-0479">Metal-binding</keyword>
<dbReference type="SUPFAM" id="SSF51261">
    <property type="entry name" value="Duplicated hybrid motif"/>
    <property type="match status" value="1"/>
</dbReference>
<name>A0ABR9N247_9MICO</name>
<keyword evidence="5" id="KW-0862">Zinc</keyword>
<dbReference type="InterPro" id="IPR011055">
    <property type="entry name" value="Dup_hybrid_motif"/>
</dbReference>
<comment type="cofactor">
    <cofactor evidence="1">
        <name>Zn(2+)</name>
        <dbReference type="ChEBI" id="CHEBI:29105"/>
    </cofactor>
</comment>
<protein>
    <submittedName>
        <fullName evidence="10">Peptidoglycan DD-metalloendopeptidase family protein</fullName>
    </submittedName>
</protein>
<evidence type="ECO:0000256" key="5">
    <source>
        <dbReference type="ARBA" id="ARBA00022833"/>
    </source>
</evidence>
<organism evidence="10 11">
    <name type="scientific">Myceligenerans pegani</name>
    <dbReference type="NCBI Taxonomy" id="2776917"/>
    <lineage>
        <taxon>Bacteria</taxon>
        <taxon>Bacillati</taxon>
        <taxon>Actinomycetota</taxon>
        <taxon>Actinomycetes</taxon>
        <taxon>Micrococcales</taxon>
        <taxon>Promicromonosporaceae</taxon>
        <taxon>Myceligenerans</taxon>
    </lineage>
</organism>
<keyword evidence="2" id="KW-0645">Protease</keyword>